<feature type="transmembrane region" description="Helical" evidence="5">
    <location>
        <begin position="132"/>
        <end position="153"/>
    </location>
</feature>
<evidence type="ECO:0000256" key="3">
    <source>
        <dbReference type="ARBA" id="ARBA00022989"/>
    </source>
</evidence>
<reference evidence="7" key="1">
    <citation type="journal article" date="2020" name="Stud. Mycol.">
        <title>101 Dothideomycetes genomes: A test case for predicting lifestyles and emergence of pathogens.</title>
        <authorList>
            <person name="Haridas S."/>
            <person name="Albert R."/>
            <person name="Binder M."/>
            <person name="Bloem J."/>
            <person name="LaButti K."/>
            <person name="Salamov A."/>
            <person name="Andreopoulos B."/>
            <person name="Baker S."/>
            <person name="Barry K."/>
            <person name="Bills G."/>
            <person name="Bluhm B."/>
            <person name="Cannon C."/>
            <person name="Castanera R."/>
            <person name="Culley D."/>
            <person name="Daum C."/>
            <person name="Ezra D."/>
            <person name="Gonzalez J."/>
            <person name="Henrissat B."/>
            <person name="Kuo A."/>
            <person name="Liang C."/>
            <person name="Lipzen A."/>
            <person name="Lutzoni F."/>
            <person name="Magnuson J."/>
            <person name="Mondo S."/>
            <person name="Nolan M."/>
            <person name="Ohm R."/>
            <person name="Pangilinan J."/>
            <person name="Park H.-J."/>
            <person name="Ramirez L."/>
            <person name="Alfaro M."/>
            <person name="Sun H."/>
            <person name="Tritt A."/>
            <person name="Yoshinaga Y."/>
            <person name="Zwiers L.-H."/>
            <person name="Turgeon B."/>
            <person name="Goodwin S."/>
            <person name="Spatafora J."/>
            <person name="Crous P."/>
            <person name="Grigoriev I."/>
        </authorList>
    </citation>
    <scope>NUCLEOTIDE SEQUENCE [LARGE SCALE GENOMIC DNA]</scope>
    <source>
        <strain evidence="7">CBS 304.66</strain>
    </source>
</reference>
<evidence type="ECO:0000256" key="1">
    <source>
        <dbReference type="ARBA" id="ARBA00004141"/>
    </source>
</evidence>
<evidence type="ECO:0000313" key="7">
    <source>
        <dbReference type="Proteomes" id="UP000800093"/>
    </source>
</evidence>
<comment type="subcellular location">
    <subcellularLocation>
        <location evidence="1">Membrane</location>
        <topology evidence="1">Multi-pass membrane protein</topology>
    </subcellularLocation>
</comment>
<evidence type="ECO:0000256" key="4">
    <source>
        <dbReference type="ARBA" id="ARBA00023136"/>
    </source>
</evidence>
<sequence length="338" mass="37759">MSGNRDEDIAWLKGYGYRPSLVSSAIALTVWSIAYLCIIYQCIRRRTSFLWTLVFGASLEIVGWILQTASAKSSESKSLYLGSYVVLLVAPSAMLAASYTTFNRVVRLTCPPRSLDLNRLWYPTRRRILSELICNLAAFVPLVAQVIGGTIMACEFEVKKGTSNWKSRNGSSIFVGLALQLCCTVVFLVLGVRFYFVKVEPDKGSKWTAIFWTSQISTLMILIRTVYTILVLPFGPQWAYWLFDSIPVLVFLVLFAVFHPGRYLPISLQGIIVPEQQVTKSNEGSQLPELKQGGFADLPELVSTEPQSRPVVALGNIDIERSAANPNLHILEQMARYA</sequence>
<feature type="transmembrane region" description="Helical" evidence="5">
    <location>
        <begin position="238"/>
        <end position="258"/>
    </location>
</feature>
<feature type="transmembrane region" description="Helical" evidence="5">
    <location>
        <begin position="173"/>
        <end position="197"/>
    </location>
</feature>
<keyword evidence="2 5" id="KW-0812">Transmembrane</keyword>
<feature type="transmembrane region" description="Helical" evidence="5">
    <location>
        <begin position="209"/>
        <end position="232"/>
    </location>
</feature>
<proteinExistence type="predicted"/>
<feature type="transmembrane region" description="Helical" evidence="5">
    <location>
        <begin position="20"/>
        <end position="42"/>
    </location>
</feature>
<dbReference type="PANTHER" id="PTHR31465:SF28">
    <property type="entry name" value="DOMAIN PROTEIN, PUTATIVE-RELATED"/>
    <property type="match status" value="1"/>
</dbReference>
<protein>
    <submittedName>
        <fullName evidence="6">Uncharacterized protein</fullName>
    </submittedName>
</protein>
<keyword evidence="7" id="KW-1185">Reference proteome</keyword>
<keyword evidence="3 5" id="KW-1133">Transmembrane helix</keyword>
<dbReference type="Pfam" id="PF04479">
    <property type="entry name" value="RTA1"/>
    <property type="match status" value="1"/>
</dbReference>
<dbReference type="EMBL" id="ML986583">
    <property type="protein sequence ID" value="KAF2269220.1"/>
    <property type="molecule type" value="Genomic_DNA"/>
</dbReference>
<dbReference type="GO" id="GO:0016020">
    <property type="term" value="C:membrane"/>
    <property type="evidence" value="ECO:0007669"/>
    <property type="project" value="UniProtKB-SubCell"/>
</dbReference>
<gene>
    <name evidence="6" type="ORF">CC78DRAFT_564946</name>
</gene>
<dbReference type="PANTHER" id="PTHR31465">
    <property type="entry name" value="PROTEIN RTA1-RELATED"/>
    <property type="match status" value="1"/>
</dbReference>
<evidence type="ECO:0000256" key="5">
    <source>
        <dbReference type="SAM" id="Phobius"/>
    </source>
</evidence>
<organism evidence="6 7">
    <name type="scientific">Lojkania enalia</name>
    <dbReference type="NCBI Taxonomy" id="147567"/>
    <lineage>
        <taxon>Eukaryota</taxon>
        <taxon>Fungi</taxon>
        <taxon>Dikarya</taxon>
        <taxon>Ascomycota</taxon>
        <taxon>Pezizomycotina</taxon>
        <taxon>Dothideomycetes</taxon>
        <taxon>Pleosporomycetidae</taxon>
        <taxon>Pleosporales</taxon>
        <taxon>Pleosporales incertae sedis</taxon>
        <taxon>Lojkania</taxon>
    </lineage>
</organism>
<evidence type="ECO:0000256" key="2">
    <source>
        <dbReference type="ARBA" id="ARBA00022692"/>
    </source>
</evidence>
<dbReference type="AlphaFoldDB" id="A0A9P4N9V1"/>
<comment type="caution">
    <text evidence="6">The sequence shown here is derived from an EMBL/GenBank/DDBJ whole genome shotgun (WGS) entry which is preliminary data.</text>
</comment>
<evidence type="ECO:0000313" key="6">
    <source>
        <dbReference type="EMBL" id="KAF2269220.1"/>
    </source>
</evidence>
<feature type="transmembrane region" description="Helical" evidence="5">
    <location>
        <begin position="79"/>
        <end position="99"/>
    </location>
</feature>
<name>A0A9P4N9V1_9PLEO</name>
<keyword evidence="4 5" id="KW-0472">Membrane</keyword>
<accession>A0A9P4N9V1</accession>
<dbReference type="InterPro" id="IPR007568">
    <property type="entry name" value="RTA1"/>
</dbReference>
<feature type="transmembrane region" description="Helical" evidence="5">
    <location>
        <begin position="49"/>
        <end position="67"/>
    </location>
</feature>
<dbReference type="Proteomes" id="UP000800093">
    <property type="component" value="Unassembled WGS sequence"/>
</dbReference>